<evidence type="ECO:0000256" key="3">
    <source>
        <dbReference type="ARBA" id="ARBA00022553"/>
    </source>
</evidence>
<keyword evidence="9" id="KW-1185">Reference proteome</keyword>
<comment type="caution">
    <text evidence="8">The sequence shown here is derived from an EMBL/GenBank/DDBJ whole genome shotgun (WGS) entry which is preliminary data.</text>
</comment>
<accession>A0ABR6WRQ7</accession>
<dbReference type="Gene3D" id="3.40.50.2300">
    <property type="match status" value="1"/>
</dbReference>
<dbReference type="RefSeq" id="WP_186841196.1">
    <property type="nucleotide sequence ID" value="NZ_WJBC01000002.1"/>
</dbReference>
<keyword evidence="2" id="KW-0145">Chemotaxis</keyword>
<evidence type="ECO:0000313" key="9">
    <source>
        <dbReference type="Proteomes" id="UP000603234"/>
    </source>
</evidence>
<dbReference type="SUPFAM" id="SSF52172">
    <property type="entry name" value="CheY-like"/>
    <property type="match status" value="1"/>
</dbReference>
<dbReference type="SUPFAM" id="SSF103039">
    <property type="entry name" value="CheC-like"/>
    <property type="match status" value="1"/>
</dbReference>
<dbReference type="InterPro" id="IPR050595">
    <property type="entry name" value="Bact_response_regulator"/>
</dbReference>
<evidence type="ECO:0000256" key="1">
    <source>
        <dbReference type="ARBA" id="ARBA00018672"/>
    </source>
</evidence>
<evidence type="ECO:0000256" key="2">
    <source>
        <dbReference type="ARBA" id="ARBA00022500"/>
    </source>
</evidence>
<protein>
    <recommendedName>
        <fullName evidence="1">Stage 0 sporulation protein A homolog</fullName>
    </recommendedName>
</protein>
<keyword evidence="3 6" id="KW-0597">Phosphoprotein</keyword>
<comment type="function">
    <text evidence="5">May play the central regulatory role in sporulation. It may be an element of the effector pathway responsible for the activation of sporulation genes in response to nutritional stress. Spo0A may act in concert with spo0H (a sigma factor) to control the expression of some genes that are critical to the sporulation process.</text>
</comment>
<dbReference type="InterPro" id="IPR001789">
    <property type="entry name" value="Sig_transdc_resp-reg_receiver"/>
</dbReference>
<feature type="domain" description="Response regulatory" evidence="7">
    <location>
        <begin position="5"/>
        <end position="120"/>
    </location>
</feature>
<sequence length="288" mass="31557">MGNPRVMIVDDSAFSITFLKKMLEQVGLDVVATALNMSDAIEKAQEIKPDLITMDMTLPDGDGIACSKEILKHLKNTKIVAVSSMMDEEIVEHAKQVGISAYLQKPVDQDELKATIEKLFAGEDLYRLLQDHYEEAFKESTFNFLKREIGGEVAIQNYELKFKSGRKSSGVSVSVGIIGRHNGRLIIDMSADTALNMVKKILQDDNQTQESAIQFLGEFANVIAGNACSLLNGLNRSFGLRVSPPTIIIGEDITVSIGDMKNTSFAIKTDLGDAFMNVGIQKGDSSWS</sequence>
<proteinExistence type="predicted"/>
<evidence type="ECO:0000256" key="5">
    <source>
        <dbReference type="ARBA" id="ARBA00024867"/>
    </source>
</evidence>
<dbReference type="PANTHER" id="PTHR44591">
    <property type="entry name" value="STRESS RESPONSE REGULATOR PROTEIN 1"/>
    <property type="match status" value="1"/>
</dbReference>
<reference evidence="8 9" key="1">
    <citation type="journal article" date="2020" name="mSystems">
        <title>Defining Genomic and Predicted Metabolic Features of the Acetobacterium Genus.</title>
        <authorList>
            <person name="Ross D.E."/>
            <person name="Marshall C.W."/>
            <person name="Gulliver D."/>
            <person name="May H.D."/>
            <person name="Norman R.S."/>
        </authorList>
    </citation>
    <scope>NUCLEOTIDE SEQUENCE [LARGE SCALE GENOMIC DNA]</scope>
    <source>
        <strain evidence="8 9">DSM 8238</strain>
    </source>
</reference>
<evidence type="ECO:0000259" key="7">
    <source>
        <dbReference type="PROSITE" id="PS50110"/>
    </source>
</evidence>
<gene>
    <name evidence="8" type="ORF">GH808_02340</name>
</gene>
<organism evidence="8 9">
    <name type="scientific">Acetobacterium fimetarium</name>
    <dbReference type="NCBI Taxonomy" id="52691"/>
    <lineage>
        <taxon>Bacteria</taxon>
        <taxon>Bacillati</taxon>
        <taxon>Bacillota</taxon>
        <taxon>Clostridia</taxon>
        <taxon>Eubacteriales</taxon>
        <taxon>Eubacteriaceae</taxon>
        <taxon>Acetobacterium</taxon>
    </lineage>
</organism>
<keyword evidence="4" id="KW-0902">Two-component regulatory system</keyword>
<dbReference type="Pfam" id="PF13690">
    <property type="entry name" value="CheX"/>
    <property type="match status" value="1"/>
</dbReference>
<name>A0ABR6WRQ7_9FIRM</name>
<dbReference type="InterPro" id="IPR028051">
    <property type="entry name" value="CheX-like_dom"/>
</dbReference>
<dbReference type="PANTHER" id="PTHR44591:SF14">
    <property type="entry name" value="PROTEIN PILG"/>
    <property type="match status" value="1"/>
</dbReference>
<feature type="modified residue" description="4-aspartylphosphate" evidence="6">
    <location>
        <position position="55"/>
    </location>
</feature>
<dbReference type="InterPro" id="IPR028976">
    <property type="entry name" value="CheC-like_sf"/>
</dbReference>
<dbReference type="Proteomes" id="UP000603234">
    <property type="component" value="Unassembled WGS sequence"/>
</dbReference>
<evidence type="ECO:0000313" key="8">
    <source>
        <dbReference type="EMBL" id="MBC3803285.1"/>
    </source>
</evidence>
<dbReference type="Pfam" id="PF00072">
    <property type="entry name" value="Response_reg"/>
    <property type="match status" value="1"/>
</dbReference>
<dbReference type="SMART" id="SM00448">
    <property type="entry name" value="REC"/>
    <property type="match status" value="1"/>
</dbReference>
<dbReference type="CDD" id="cd17906">
    <property type="entry name" value="CheX"/>
    <property type="match status" value="1"/>
</dbReference>
<evidence type="ECO:0000256" key="6">
    <source>
        <dbReference type="PROSITE-ProRule" id="PRU00169"/>
    </source>
</evidence>
<dbReference type="EMBL" id="WJBC01000002">
    <property type="protein sequence ID" value="MBC3803285.1"/>
    <property type="molecule type" value="Genomic_DNA"/>
</dbReference>
<dbReference type="PROSITE" id="PS50110">
    <property type="entry name" value="RESPONSE_REGULATORY"/>
    <property type="match status" value="1"/>
</dbReference>
<dbReference type="InterPro" id="IPR011006">
    <property type="entry name" value="CheY-like_superfamily"/>
</dbReference>
<evidence type="ECO:0000256" key="4">
    <source>
        <dbReference type="ARBA" id="ARBA00023012"/>
    </source>
</evidence>
<dbReference type="Gene3D" id="3.40.1550.10">
    <property type="entry name" value="CheC-like"/>
    <property type="match status" value="1"/>
</dbReference>